<dbReference type="OMA" id="NISFLAM"/>
<keyword evidence="1" id="KW-0812">Transmembrane</keyword>
<keyword evidence="1" id="KW-1133">Transmembrane helix</keyword>
<accession>A0A9W2ZT05</accession>
<evidence type="ECO:0000313" key="2">
    <source>
        <dbReference type="Proteomes" id="UP001165740"/>
    </source>
</evidence>
<dbReference type="OrthoDB" id="6145959at2759"/>
<evidence type="ECO:0000313" key="3">
    <source>
        <dbReference type="RefSeq" id="XP_055878132.1"/>
    </source>
</evidence>
<proteinExistence type="predicted"/>
<dbReference type="SUPFAM" id="SSF81321">
    <property type="entry name" value="Family A G protein-coupled receptor-like"/>
    <property type="match status" value="1"/>
</dbReference>
<protein>
    <submittedName>
        <fullName evidence="3">Uncharacterized protein LOC129924850</fullName>
    </submittedName>
</protein>
<dbReference type="AlphaFoldDB" id="A0A9W2ZT05"/>
<sequence length="131" mass="14855">MTLNSSFTSFENPWKSDLISDSVKQIYELVNYVVFCNILSVFGILSNIINIIVFCRQGLNSTVNISFLAMAVSDFCSFVTLLWFNVCVNPLFVNSDVPMDSSEVQHLTGGFPHNCFMRITCWITVYITAER</sequence>
<evidence type="ECO:0000256" key="1">
    <source>
        <dbReference type="SAM" id="Phobius"/>
    </source>
</evidence>
<dbReference type="RefSeq" id="XP_055878132.1">
    <property type="nucleotide sequence ID" value="XM_056022157.1"/>
</dbReference>
<dbReference type="Proteomes" id="UP001165740">
    <property type="component" value="Chromosome 2"/>
</dbReference>
<organism evidence="2 3">
    <name type="scientific">Biomphalaria glabrata</name>
    <name type="common">Bloodfluke planorb</name>
    <name type="synonym">Freshwater snail</name>
    <dbReference type="NCBI Taxonomy" id="6526"/>
    <lineage>
        <taxon>Eukaryota</taxon>
        <taxon>Metazoa</taxon>
        <taxon>Spiralia</taxon>
        <taxon>Lophotrochozoa</taxon>
        <taxon>Mollusca</taxon>
        <taxon>Gastropoda</taxon>
        <taxon>Heterobranchia</taxon>
        <taxon>Euthyneura</taxon>
        <taxon>Panpulmonata</taxon>
        <taxon>Hygrophila</taxon>
        <taxon>Lymnaeoidea</taxon>
        <taxon>Planorbidae</taxon>
        <taxon>Biomphalaria</taxon>
    </lineage>
</organism>
<keyword evidence="1" id="KW-0472">Membrane</keyword>
<gene>
    <name evidence="3" type="primary">LOC129924850</name>
</gene>
<keyword evidence="2" id="KW-1185">Reference proteome</keyword>
<feature type="transmembrane region" description="Helical" evidence="1">
    <location>
        <begin position="29"/>
        <end position="53"/>
    </location>
</feature>
<reference evidence="3" key="1">
    <citation type="submission" date="2025-08" db="UniProtKB">
        <authorList>
            <consortium name="RefSeq"/>
        </authorList>
    </citation>
    <scope>IDENTIFICATION</scope>
</reference>
<dbReference type="GeneID" id="129924850"/>
<name>A0A9W2ZT05_BIOGL</name>
<feature type="transmembrane region" description="Helical" evidence="1">
    <location>
        <begin position="65"/>
        <end position="84"/>
    </location>
</feature>
<dbReference type="Gene3D" id="1.20.1070.10">
    <property type="entry name" value="Rhodopsin 7-helix transmembrane proteins"/>
    <property type="match status" value="1"/>
</dbReference>